<dbReference type="Pfam" id="PF01878">
    <property type="entry name" value="EVE"/>
    <property type="match status" value="1"/>
</dbReference>
<name>A0AAV9PDY8_9PEZI</name>
<reference evidence="5 6" key="1">
    <citation type="submission" date="2023-08" db="EMBL/GenBank/DDBJ databases">
        <title>Black Yeasts Isolated from many extreme environments.</title>
        <authorList>
            <person name="Coleine C."/>
            <person name="Stajich J.E."/>
            <person name="Selbmann L."/>
        </authorList>
    </citation>
    <scope>NUCLEOTIDE SEQUENCE [LARGE SCALE GENOMIC DNA]</scope>
    <source>
        <strain evidence="5 6">CCFEE 5935</strain>
    </source>
</reference>
<evidence type="ECO:0000313" key="5">
    <source>
        <dbReference type="EMBL" id="KAK5171800.1"/>
    </source>
</evidence>
<feature type="compositionally biased region" description="Acidic residues" evidence="3">
    <location>
        <begin position="226"/>
        <end position="241"/>
    </location>
</feature>
<feature type="region of interest" description="Disordered" evidence="3">
    <location>
        <begin position="473"/>
        <end position="558"/>
    </location>
</feature>
<evidence type="ECO:0000313" key="6">
    <source>
        <dbReference type="Proteomes" id="UP001337655"/>
    </source>
</evidence>
<feature type="compositionally biased region" description="Gly residues" evidence="3">
    <location>
        <begin position="549"/>
        <end position="558"/>
    </location>
</feature>
<dbReference type="AlphaFoldDB" id="A0AAV9PDY8"/>
<protein>
    <recommendedName>
        <fullName evidence="4">EVE domain-containing protein</fullName>
    </recommendedName>
</protein>
<organism evidence="5 6">
    <name type="scientific">Saxophila tyrrhenica</name>
    <dbReference type="NCBI Taxonomy" id="1690608"/>
    <lineage>
        <taxon>Eukaryota</taxon>
        <taxon>Fungi</taxon>
        <taxon>Dikarya</taxon>
        <taxon>Ascomycota</taxon>
        <taxon>Pezizomycotina</taxon>
        <taxon>Dothideomycetes</taxon>
        <taxon>Dothideomycetidae</taxon>
        <taxon>Mycosphaerellales</taxon>
        <taxon>Extremaceae</taxon>
        <taxon>Saxophila</taxon>
    </lineage>
</organism>
<sequence length="558" mass="59149">MPPKKGTKAKATPAKAAAAAPEMPATVTNSRGKEFETTAAAGRSRRATAAVPNTSAPRAKKAATTSKKTAPAAPTTTATGKKRGRPAKAPVEEEEEEEEDAPEPPKKRGRPSKAPVEEVEDVAPTPPKKRGRPAKNAPAVAVAEKAPPKKRGRPPKGGETTKIAADDDAAAEQLEEELVDEAEGAEDGTSKQISSPKKRGPGRPPKAKGKDKAKKTVAAAAASNEDAAEEVVEEDEEEQDVSTDRNYWLMKAEQEDRLETLGDGSEYNAKFTIDDLREKGGPEPWDGVRNATACKNMKEMKLGDLAFFYASGGKKGRLPGIVGIMEIVKEAEADPGAFDENNAYYVKNAKTRGTEANPRWFMVHVEFRKKLTKPVTLKELQKYTMEGGKLANMQEMKAARLSVSKVTREEWEFITDKLIEGYEDQDEEGFAAVANGTTGVKADEDVDMADAAAGEEAGALPTSTTNVPDIQETTEDAEIPTTDSLTLAPDTTATSSRPSSRVGSKKSASRAVSRAASAKPASRAGSLAPPGPAARGRSRTPSTQVAEEGGQGLGAIDE</sequence>
<dbReference type="SUPFAM" id="SSF88697">
    <property type="entry name" value="PUA domain-like"/>
    <property type="match status" value="1"/>
</dbReference>
<dbReference type="InterPro" id="IPR047197">
    <property type="entry name" value="THYN1-like_EVE"/>
</dbReference>
<dbReference type="EMBL" id="JAVRRT010000005">
    <property type="protein sequence ID" value="KAK5171800.1"/>
    <property type="molecule type" value="Genomic_DNA"/>
</dbReference>
<keyword evidence="2" id="KW-0539">Nucleus</keyword>
<dbReference type="GO" id="GO:0005634">
    <property type="term" value="C:nucleus"/>
    <property type="evidence" value="ECO:0007669"/>
    <property type="project" value="UniProtKB-SubCell"/>
</dbReference>
<feature type="compositionally biased region" description="Low complexity" evidence="3">
    <location>
        <begin position="216"/>
        <end position="225"/>
    </location>
</feature>
<keyword evidence="6" id="KW-1185">Reference proteome</keyword>
<evidence type="ECO:0000256" key="2">
    <source>
        <dbReference type="ARBA" id="ARBA00023242"/>
    </source>
</evidence>
<dbReference type="PANTHER" id="PTHR14087:SF7">
    <property type="entry name" value="THYMOCYTE NUCLEAR PROTEIN 1"/>
    <property type="match status" value="1"/>
</dbReference>
<feature type="compositionally biased region" description="Polar residues" evidence="3">
    <location>
        <begin position="481"/>
        <end position="502"/>
    </location>
</feature>
<dbReference type="GeneID" id="89924783"/>
<dbReference type="Gene3D" id="3.10.590.10">
    <property type="entry name" value="ph1033 like domains"/>
    <property type="match status" value="1"/>
</dbReference>
<feature type="compositionally biased region" description="Low complexity" evidence="3">
    <location>
        <begin position="37"/>
        <end position="79"/>
    </location>
</feature>
<dbReference type="PRINTS" id="PR00929">
    <property type="entry name" value="ATHOOK"/>
</dbReference>
<feature type="domain" description="EVE" evidence="4">
    <location>
        <begin position="246"/>
        <end position="415"/>
    </location>
</feature>
<evidence type="ECO:0000256" key="1">
    <source>
        <dbReference type="ARBA" id="ARBA00004123"/>
    </source>
</evidence>
<feature type="compositionally biased region" description="Acidic residues" evidence="3">
    <location>
        <begin position="166"/>
        <end position="186"/>
    </location>
</feature>
<feature type="region of interest" description="Disordered" evidence="3">
    <location>
        <begin position="1"/>
        <end position="242"/>
    </location>
</feature>
<evidence type="ECO:0000256" key="3">
    <source>
        <dbReference type="SAM" id="MobiDB-lite"/>
    </source>
</evidence>
<feature type="compositionally biased region" description="Low complexity" evidence="3">
    <location>
        <begin position="134"/>
        <end position="145"/>
    </location>
</feature>
<dbReference type="Proteomes" id="UP001337655">
    <property type="component" value="Unassembled WGS sequence"/>
</dbReference>
<dbReference type="SMART" id="SM00384">
    <property type="entry name" value="AT_hook"/>
    <property type="match status" value="5"/>
</dbReference>
<dbReference type="CDD" id="cd21133">
    <property type="entry name" value="EVE"/>
    <property type="match status" value="1"/>
</dbReference>
<dbReference type="InterPro" id="IPR017956">
    <property type="entry name" value="AT_hook_DNA-bd_motif"/>
</dbReference>
<accession>A0AAV9PDY8</accession>
<feature type="compositionally biased region" description="Low complexity" evidence="3">
    <location>
        <begin position="9"/>
        <end position="26"/>
    </location>
</feature>
<dbReference type="GO" id="GO:0003677">
    <property type="term" value="F:DNA binding"/>
    <property type="evidence" value="ECO:0007669"/>
    <property type="project" value="InterPro"/>
</dbReference>
<dbReference type="RefSeq" id="XP_064660644.1">
    <property type="nucleotide sequence ID" value="XM_064800693.1"/>
</dbReference>
<dbReference type="PANTHER" id="PTHR14087">
    <property type="entry name" value="THYMOCYTE NUCLEAR PROTEIN 1"/>
    <property type="match status" value="1"/>
</dbReference>
<feature type="compositionally biased region" description="Basic residues" evidence="3">
    <location>
        <begin position="196"/>
        <end position="215"/>
    </location>
</feature>
<dbReference type="InterPro" id="IPR052181">
    <property type="entry name" value="5hmC_binding"/>
</dbReference>
<comment type="caution">
    <text evidence="5">The sequence shown here is derived from an EMBL/GenBank/DDBJ whole genome shotgun (WGS) entry which is preliminary data.</text>
</comment>
<dbReference type="InterPro" id="IPR002740">
    <property type="entry name" value="EVE_domain"/>
</dbReference>
<evidence type="ECO:0000259" key="4">
    <source>
        <dbReference type="Pfam" id="PF01878"/>
    </source>
</evidence>
<proteinExistence type="predicted"/>
<gene>
    <name evidence="5" type="ORF">LTR77_003436</name>
</gene>
<comment type="subcellular location">
    <subcellularLocation>
        <location evidence="1">Nucleus</location>
    </subcellularLocation>
</comment>
<dbReference type="InterPro" id="IPR015947">
    <property type="entry name" value="PUA-like_sf"/>
</dbReference>
<feature type="compositionally biased region" description="Low complexity" evidence="3">
    <location>
        <begin position="509"/>
        <end position="526"/>
    </location>
</feature>
<feature type="compositionally biased region" description="Acidic residues" evidence="3">
    <location>
        <begin position="92"/>
        <end position="102"/>
    </location>
</feature>